<name>A0ABW8X0E8_9CYAN</name>
<dbReference type="EMBL" id="JBFQGM010000029">
    <property type="protein sequence ID" value="MFL9466846.1"/>
    <property type="molecule type" value="Genomic_DNA"/>
</dbReference>
<comment type="caution">
    <text evidence="1">The sequence shown here is derived from an EMBL/GenBank/DDBJ whole genome shotgun (WGS) entry which is preliminary data.</text>
</comment>
<proteinExistence type="predicted"/>
<accession>A0ABW8X0E8</accession>
<gene>
    <name evidence="1" type="ORF">AB0759_40380</name>
</gene>
<reference evidence="1 2" key="1">
    <citation type="submission" date="2024-07" db="EMBL/GenBank/DDBJ databases">
        <authorList>
            <person name="Tripathy S."/>
        </authorList>
    </citation>
    <scope>NUCLEOTIDE SEQUENCE [LARGE SCALE GENOMIC DNA]</scope>
    <source>
        <strain evidence="1 2">VB-61278_2</strain>
    </source>
</reference>
<keyword evidence="2" id="KW-1185">Reference proteome</keyword>
<dbReference type="RefSeq" id="WP_272899937.1">
    <property type="nucleotide sequence ID" value="NZ_JBFQGM010000029.1"/>
</dbReference>
<dbReference type="Gene3D" id="3.30.200.20">
    <property type="entry name" value="Phosphorylase Kinase, domain 1"/>
    <property type="match status" value="1"/>
</dbReference>
<dbReference type="Proteomes" id="UP001628874">
    <property type="component" value="Unassembled WGS sequence"/>
</dbReference>
<protein>
    <submittedName>
        <fullName evidence="1">Uncharacterized protein</fullName>
    </submittedName>
</protein>
<sequence length="43" mass="4990">MHQIGDIIAQRYRIIDILGQGRVRITYAAEDIEMAEVNNFLLE</sequence>
<evidence type="ECO:0000313" key="1">
    <source>
        <dbReference type="EMBL" id="MFL9466846.1"/>
    </source>
</evidence>
<evidence type="ECO:0000313" key="2">
    <source>
        <dbReference type="Proteomes" id="UP001628874"/>
    </source>
</evidence>
<organism evidence="1 2">
    <name type="scientific">Scytonema tolypothrichoides VB-61278_2</name>
    <dbReference type="NCBI Taxonomy" id="3232314"/>
    <lineage>
        <taxon>Bacteria</taxon>
        <taxon>Bacillati</taxon>
        <taxon>Cyanobacteriota</taxon>
        <taxon>Cyanophyceae</taxon>
        <taxon>Nostocales</taxon>
        <taxon>Scytonemataceae</taxon>
        <taxon>Scytonema</taxon>
    </lineage>
</organism>